<dbReference type="AlphaFoldDB" id="A0A402ALH8"/>
<sequence>MVHLHTQVPPAPGSPAALDCLSDPGVPEVLTALGVPYCLLDHAALDSPSALVVPYCLLDRAAPDSLSAPGVPEVLEALAVL</sequence>
<accession>A0A402ALH8</accession>
<proteinExistence type="predicted"/>
<protein>
    <submittedName>
        <fullName evidence="1">Uncharacterized protein</fullName>
    </submittedName>
</protein>
<evidence type="ECO:0000313" key="1">
    <source>
        <dbReference type="EMBL" id="GCE19991.1"/>
    </source>
</evidence>
<evidence type="ECO:0000313" key="2">
    <source>
        <dbReference type="Proteomes" id="UP000287188"/>
    </source>
</evidence>
<dbReference type="EMBL" id="BIFS01000001">
    <property type="protein sequence ID" value="GCE19991.1"/>
    <property type="molecule type" value="Genomic_DNA"/>
</dbReference>
<reference evidence="2" key="1">
    <citation type="submission" date="2018-12" db="EMBL/GenBank/DDBJ databases">
        <title>Tengunoibacter tsumagoiensis gen. nov., sp. nov., Dictyobacter kobayashii sp. nov., D. alpinus sp. nov., and D. joshuensis sp. nov. and description of Dictyobacteraceae fam. nov. within the order Ktedonobacterales isolated from Tengu-no-mugimeshi.</title>
        <authorList>
            <person name="Wang C.M."/>
            <person name="Zheng Y."/>
            <person name="Sakai Y."/>
            <person name="Toyoda A."/>
            <person name="Minakuchi Y."/>
            <person name="Abe K."/>
            <person name="Yokota A."/>
            <person name="Yabe S."/>
        </authorList>
    </citation>
    <scope>NUCLEOTIDE SEQUENCE [LARGE SCALE GENOMIC DNA]</scope>
    <source>
        <strain evidence="2">Uno11</strain>
    </source>
</reference>
<gene>
    <name evidence="1" type="ORF">KDK_37910</name>
</gene>
<dbReference type="Proteomes" id="UP000287188">
    <property type="component" value="Unassembled WGS sequence"/>
</dbReference>
<organism evidence="1 2">
    <name type="scientific">Dictyobacter kobayashii</name>
    <dbReference type="NCBI Taxonomy" id="2014872"/>
    <lineage>
        <taxon>Bacteria</taxon>
        <taxon>Bacillati</taxon>
        <taxon>Chloroflexota</taxon>
        <taxon>Ktedonobacteria</taxon>
        <taxon>Ktedonobacterales</taxon>
        <taxon>Dictyobacteraceae</taxon>
        <taxon>Dictyobacter</taxon>
    </lineage>
</organism>
<keyword evidence="2" id="KW-1185">Reference proteome</keyword>
<name>A0A402ALH8_9CHLR</name>
<comment type="caution">
    <text evidence="1">The sequence shown here is derived from an EMBL/GenBank/DDBJ whole genome shotgun (WGS) entry which is preliminary data.</text>
</comment>